<dbReference type="KEGG" id="hae:halTADL_2301"/>
<dbReference type="EMBL" id="FNYR01000010">
    <property type="protein sequence ID" value="SEI88300.1"/>
    <property type="molecule type" value="Genomic_DNA"/>
</dbReference>
<dbReference type="Proteomes" id="UP000198888">
    <property type="component" value="Unassembled WGS sequence"/>
</dbReference>
<name>A0A1H6UJ94_9EURY</name>
<evidence type="ECO:0000313" key="1">
    <source>
        <dbReference type="EMBL" id="SEI88300.1"/>
    </source>
</evidence>
<gene>
    <name evidence="1" type="ORF">SAMN05444271_11079</name>
</gene>
<keyword evidence="2" id="KW-1185">Reference proteome</keyword>
<proteinExistence type="predicted"/>
<evidence type="ECO:0000313" key="2">
    <source>
        <dbReference type="Proteomes" id="UP000198888"/>
    </source>
</evidence>
<dbReference type="STRING" id="1073996.SAMN05444271_11079"/>
<accession>A0A2H4Q3V5</accession>
<sequence>MSPGMSPQLKQNDVQEPLQEALEAAENTNTKYYIRQALQLTELDN</sequence>
<protein>
    <submittedName>
        <fullName evidence="1">Uncharacterized protein</fullName>
    </submittedName>
</protein>
<organism evidence="1 2">
    <name type="scientific">Halohasta litchfieldiae</name>
    <dbReference type="NCBI Taxonomy" id="1073996"/>
    <lineage>
        <taxon>Archaea</taxon>
        <taxon>Methanobacteriati</taxon>
        <taxon>Methanobacteriota</taxon>
        <taxon>Stenosarchaea group</taxon>
        <taxon>Halobacteria</taxon>
        <taxon>Halobacteriales</taxon>
        <taxon>Haloferacaceae</taxon>
        <taxon>Halohasta</taxon>
    </lineage>
</organism>
<reference evidence="1 2" key="1">
    <citation type="submission" date="2016-10" db="EMBL/GenBank/DDBJ databases">
        <authorList>
            <person name="de Groot N.N."/>
        </authorList>
    </citation>
    <scope>NUCLEOTIDE SEQUENCE [LARGE SCALE GENOMIC DNA]</scope>
    <source>
        <strain evidence="1 2">DSM 22187</strain>
    </source>
</reference>
<dbReference type="AlphaFoldDB" id="A0A1H6UJ94"/>
<accession>A0A1H6UJ94</accession>